<dbReference type="Proteomes" id="UP001642464">
    <property type="component" value="Unassembled WGS sequence"/>
</dbReference>
<proteinExistence type="predicted"/>
<gene>
    <name evidence="1" type="ORF">SCF082_LOCUS44866</name>
</gene>
<dbReference type="EMBL" id="CAXAMM010040796">
    <property type="protein sequence ID" value="CAK9095516.1"/>
    <property type="molecule type" value="Genomic_DNA"/>
</dbReference>
<comment type="caution">
    <text evidence="1">The sequence shown here is derived from an EMBL/GenBank/DDBJ whole genome shotgun (WGS) entry which is preliminary data.</text>
</comment>
<keyword evidence="2" id="KW-1185">Reference proteome</keyword>
<accession>A0ABP0R8L1</accession>
<name>A0ABP0R8L1_9DINO</name>
<organism evidence="1 2">
    <name type="scientific">Durusdinium trenchii</name>
    <dbReference type="NCBI Taxonomy" id="1381693"/>
    <lineage>
        <taxon>Eukaryota</taxon>
        <taxon>Sar</taxon>
        <taxon>Alveolata</taxon>
        <taxon>Dinophyceae</taxon>
        <taxon>Suessiales</taxon>
        <taxon>Symbiodiniaceae</taxon>
        <taxon>Durusdinium</taxon>
    </lineage>
</organism>
<protein>
    <submittedName>
        <fullName evidence="1">Uncharacterized protein</fullName>
    </submittedName>
</protein>
<reference evidence="1 2" key="1">
    <citation type="submission" date="2024-02" db="EMBL/GenBank/DDBJ databases">
        <authorList>
            <person name="Chen Y."/>
            <person name="Shah S."/>
            <person name="Dougan E. K."/>
            <person name="Thang M."/>
            <person name="Chan C."/>
        </authorList>
    </citation>
    <scope>NUCLEOTIDE SEQUENCE [LARGE SCALE GENOMIC DNA]</scope>
</reference>
<evidence type="ECO:0000313" key="2">
    <source>
        <dbReference type="Proteomes" id="UP001642464"/>
    </source>
</evidence>
<evidence type="ECO:0000313" key="1">
    <source>
        <dbReference type="EMBL" id="CAK9095516.1"/>
    </source>
</evidence>
<sequence length="227" mass="24687">MYLASFRSLPKRAPQRVLGLTGSPSSAVAPMALRAIWATPLLYALEPLPLAAEPPASCPAPSLSATELYEVLNCSEEEPALEKAFAYWGTEKLNPNVFKEFCGRLPLMKINVARVAPLYAFRVVLLERKIYMSCCASAGSCEDLLKTGFKSHRDLRESCLICLKRRQPLHFGAGAPTPPCRERLGAPTPRRSAVPIPGFHAKKQVFGTQGRRSASVCFVHGSASVAC</sequence>